<dbReference type="GO" id="GO:0043814">
    <property type="term" value="F:phospholactate guanylyltransferase activity"/>
    <property type="evidence" value="ECO:0007669"/>
    <property type="project" value="InterPro"/>
</dbReference>
<dbReference type="FunCoup" id="C8XEW2">
    <property type="interactions" value="112"/>
</dbReference>
<proteinExistence type="predicted"/>
<gene>
    <name evidence="5" type="ordered locus">Namu_3538</name>
</gene>
<organism evidence="5 6">
    <name type="scientific">Nakamurella multipartita (strain ATCC 700099 / DSM 44233 / CIP 104796 / JCM 9543 / NBRC 105858 / Y-104)</name>
    <name type="common">Microsphaera multipartita</name>
    <dbReference type="NCBI Taxonomy" id="479431"/>
    <lineage>
        <taxon>Bacteria</taxon>
        <taxon>Bacillati</taxon>
        <taxon>Actinomycetota</taxon>
        <taxon>Actinomycetes</taxon>
        <taxon>Nakamurellales</taxon>
        <taxon>Nakamurellaceae</taxon>
        <taxon>Nakamurella</taxon>
    </lineage>
</organism>
<dbReference type="AlphaFoldDB" id="C8XEW2"/>
<reference evidence="5 6" key="2">
    <citation type="journal article" date="2010" name="Stand. Genomic Sci.">
        <title>Complete genome sequence of Nakamurella multipartita type strain (Y-104).</title>
        <authorList>
            <person name="Tice H."/>
            <person name="Mayilraj S."/>
            <person name="Sims D."/>
            <person name="Lapidus A."/>
            <person name="Nolan M."/>
            <person name="Lucas S."/>
            <person name="Glavina Del Rio T."/>
            <person name="Copeland A."/>
            <person name="Cheng J.F."/>
            <person name="Meincke L."/>
            <person name="Bruce D."/>
            <person name="Goodwin L."/>
            <person name="Pitluck S."/>
            <person name="Ivanova N."/>
            <person name="Mavromatis K."/>
            <person name="Ovchinnikova G."/>
            <person name="Pati A."/>
            <person name="Chen A."/>
            <person name="Palaniappan K."/>
            <person name="Land M."/>
            <person name="Hauser L."/>
            <person name="Chang Y.J."/>
            <person name="Jeffries C.D."/>
            <person name="Detter J.C."/>
            <person name="Brettin T."/>
            <person name="Rohde M."/>
            <person name="Goker M."/>
            <person name="Bristow J."/>
            <person name="Eisen J.A."/>
            <person name="Markowitz V."/>
            <person name="Hugenholtz P."/>
            <person name="Kyrpides N.C."/>
            <person name="Klenk H.P."/>
            <person name="Chen F."/>
        </authorList>
    </citation>
    <scope>NUCLEOTIDE SEQUENCE [LARGE SCALE GENOMIC DNA]</scope>
    <source>
        <strain evidence="6">ATCC 700099 / DSM 44233 / CIP 104796 / JCM 9543 / NBRC 105858 / Y-104</strain>
    </source>
</reference>
<dbReference type="Gene3D" id="3.90.550.10">
    <property type="entry name" value="Spore Coat Polysaccharide Biosynthesis Protein SpsA, Chain A"/>
    <property type="match status" value="1"/>
</dbReference>
<keyword evidence="6" id="KW-1185">Reference proteome</keyword>
<dbReference type="STRING" id="479431.Namu_3538"/>
<name>C8XEW2_NAKMY</name>
<evidence type="ECO:0000313" key="6">
    <source>
        <dbReference type="Proteomes" id="UP000002218"/>
    </source>
</evidence>
<dbReference type="SUPFAM" id="SSF53448">
    <property type="entry name" value="Nucleotide-diphospho-sugar transferases"/>
    <property type="match status" value="1"/>
</dbReference>
<dbReference type="PANTHER" id="PTHR40392:SF1">
    <property type="entry name" value="2-PHOSPHO-L-LACTATE GUANYLYLTRANSFERASE"/>
    <property type="match status" value="1"/>
</dbReference>
<keyword evidence="3" id="KW-0547">Nucleotide-binding</keyword>
<dbReference type="KEGG" id="nml:Namu_3538"/>
<sequence length="205" mass="21225">MIVPVKSTARAKSRLRLDPADRRRLAVAMARDTVSAVSGAAVVGRTVLVVEEAADGVSLATGPGIEVFLTRTAELNDAIRDGLTAPGLGPDDPVAVLPADLPSLTPDELAQALGRAAGHRSCVVPDRAGTGTTLLTAQTPALLHPRYGLGSFRAHVEHGAWPLRLPGRSGLRRDVDRVDDLASVTGPHTLAVLGRLGVDRPGLAG</sequence>
<dbReference type="HOGENOM" id="CLU_076569_0_0_11"/>
<accession>C8XEW2</accession>
<dbReference type="Pfam" id="PF01983">
    <property type="entry name" value="CofC"/>
    <property type="match status" value="1"/>
</dbReference>
<protein>
    <recommendedName>
        <fullName evidence="7">2-phospho-L-lactate guanylyltransferase</fullName>
    </recommendedName>
</protein>
<evidence type="ECO:0000313" key="5">
    <source>
        <dbReference type="EMBL" id="ACV79863.1"/>
    </source>
</evidence>
<keyword evidence="2" id="KW-0548">Nucleotidyltransferase</keyword>
<evidence type="ECO:0000256" key="3">
    <source>
        <dbReference type="ARBA" id="ARBA00022741"/>
    </source>
</evidence>
<dbReference type="Proteomes" id="UP000002218">
    <property type="component" value="Chromosome"/>
</dbReference>
<dbReference type="InterPro" id="IPR029044">
    <property type="entry name" value="Nucleotide-diphossugar_trans"/>
</dbReference>
<keyword evidence="4" id="KW-0342">GTP-binding</keyword>
<keyword evidence="1" id="KW-0808">Transferase</keyword>
<dbReference type="InterPro" id="IPR002835">
    <property type="entry name" value="CofC"/>
</dbReference>
<evidence type="ECO:0000256" key="4">
    <source>
        <dbReference type="ARBA" id="ARBA00023134"/>
    </source>
</evidence>
<dbReference type="EMBL" id="CP001737">
    <property type="protein sequence ID" value="ACV79863.1"/>
    <property type="molecule type" value="Genomic_DNA"/>
</dbReference>
<dbReference type="eggNOG" id="COG1920">
    <property type="taxonomic scope" value="Bacteria"/>
</dbReference>
<reference evidence="6" key="1">
    <citation type="submission" date="2009-09" db="EMBL/GenBank/DDBJ databases">
        <title>The complete genome of Nakamurella multipartita DSM 44233.</title>
        <authorList>
            <consortium name="US DOE Joint Genome Institute (JGI-PGF)"/>
            <person name="Lucas S."/>
            <person name="Copeland A."/>
            <person name="Lapidus A."/>
            <person name="Glavina del Rio T."/>
            <person name="Dalin E."/>
            <person name="Tice H."/>
            <person name="Bruce D."/>
            <person name="Goodwin L."/>
            <person name="Pitluck S."/>
            <person name="Kyrpides N."/>
            <person name="Mavromatis K."/>
            <person name="Ivanova N."/>
            <person name="Ovchinnikova G."/>
            <person name="Sims D."/>
            <person name="Meincke L."/>
            <person name="Brettin T."/>
            <person name="Detter J.C."/>
            <person name="Han C."/>
            <person name="Larimer F."/>
            <person name="Land M."/>
            <person name="Hauser L."/>
            <person name="Markowitz V."/>
            <person name="Cheng J.-F."/>
            <person name="Hugenholtz P."/>
            <person name="Woyke T."/>
            <person name="Wu D."/>
            <person name="Klenk H.-P."/>
            <person name="Eisen J.A."/>
        </authorList>
    </citation>
    <scope>NUCLEOTIDE SEQUENCE [LARGE SCALE GENOMIC DNA]</scope>
    <source>
        <strain evidence="6">ATCC 700099 / DSM 44233 / CIP 104796 / JCM 9543 / NBRC 105858 / Y-104</strain>
    </source>
</reference>
<dbReference type="GO" id="GO:0005525">
    <property type="term" value="F:GTP binding"/>
    <property type="evidence" value="ECO:0007669"/>
    <property type="project" value="UniProtKB-KW"/>
</dbReference>
<evidence type="ECO:0008006" key="7">
    <source>
        <dbReference type="Google" id="ProtNLM"/>
    </source>
</evidence>
<evidence type="ECO:0000256" key="2">
    <source>
        <dbReference type="ARBA" id="ARBA00022695"/>
    </source>
</evidence>
<dbReference type="PANTHER" id="PTHR40392">
    <property type="entry name" value="2-PHOSPHO-L-LACTATE GUANYLYLTRANSFERASE"/>
    <property type="match status" value="1"/>
</dbReference>
<dbReference type="InParanoid" id="C8XEW2"/>
<dbReference type="NCBIfam" id="TIGR03552">
    <property type="entry name" value="F420_cofC"/>
    <property type="match status" value="1"/>
</dbReference>
<evidence type="ECO:0000256" key="1">
    <source>
        <dbReference type="ARBA" id="ARBA00022679"/>
    </source>
</evidence>